<dbReference type="GO" id="GO:0016020">
    <property type="term" value="C:membrane"/>
    <property type="evidence" value="ECO:0007669"/>
    <property type="project" value="GOC"/>
</dbReference>
<evidence type="ECO:0000256" key="6">
    <source>
        <dbReference type="SAM" id="SignalP"/>
    </source>
</evidence>
<protein>
    <recommendedName>
        <fullName evidence="5">Neutral ceramidase</fullName>
        <ecNumber evidence="5">3.5.1.23</ecNumber>
    </recommendedName>
</protein>
<feature type="active site" description="Nucleophile" evidence="3">
    <location>
        <position position="274"/>
    </location>
</feature>
<evidence type="ECO:0000256" key="3">
    <source>
        <dbReference type="PIRSR" id="PIRSR606823-1"/>
    </source>
</evidence>
<dbReference type="AlphaFoldDB" id="A0A8S1J2P1"/>
<reference evidence="9" key="1">
    <citation type="submission" date="2020-12" db="EMBL/GenBank/DDBJ databases">
        <authorList>
            <person name="Iha C."/>
        </authorList>
    </citation>
    <scope>NUCLEOTIDE SEQUENCE</scope>
</reference>
<dbReference type="Pfam" id="PF17048">
    <property type="entry name" value="Ceramidse_alk_C"/>
    <property type="match status" value="1"/>
</dbReference>
<feature type="binding site" evidence="4">
    <location>
        <position position="226"/>
    </location>
    <ligand>
        <name>Zn(2+)</name>
        <dbReference type="ChEBI" id="CHEBI:29105"/>
    </ligand>
</feature>
<feature type="binding site" evidence="4">
    <location>
        <position position="498"/>
    </location>
    <ligand>
        <name>Zn(2+)</name>
        <dbReference type="ChEBI" id="CHEBI:29105"/>
    </ligand>
</feature>
<keyword evidence="10" id="KW-1185">Reference proteome</keyword>
<comment type="cofactor">
    <cofactor evidence="4">
        <name>Zn(2+)</name>
        <dbReference type="ChEBI" id="CHEBI:29105"/>
    </cofactor>
    <text evidence="4">Binds 1 zinc ion per subunit.</text>
</comment>
<proteinExistence type="inferred from homology"/>
<evidence type="ECO:0000256" key="1">
    <source>
        <dbReference type="ARBA" id="ARBA00009835"/>
    </source>
</evidence>
<evidence type="ECO:0000313" key="10">
    <source>
        <dbReference type="Proteomes" id="UP000708148"/>
    </source>
</evidence>
<sequence>MKQLFLQLLCCTCAALWLTRAESYLIGVGKADVTGPAAEVNMMGYAKEEQNAAGIHTRLYARAFVIGDEDDVRQRIVFVNLDAGMASQAVTLGVLDALENMYGGLYNENNLAISGIHTHSGPGGYLQYLLYSITAMGFVKESYDPIVKGIVQAVKQAHESVVPGKIHVNSGELLGASINRSPTAYMNNSESERKQYLHDTDKEMTLLHFTDSYGRSLGSLNWFAVHCTSLNNTNTLISGDNKGAAAQMMEKFFTCPGPGPFVAGFAQGAVGDVSPNTLGPFCMDTGEPCDAVTSTCNGRNELCAGRGPGWPDMFESNRIIADRQFQKAVDLLVSASEEVKGPVDFRHKYVDMTNVTVAATNTTPSGTTCPAAMGMSFAAGTTDGPGAFDFKQGSKNASAFWKLVRSGIKAPSKHQIQCQAPKPVLLDTGEMDYPFAWQPAIVDVQILRVGQIVLLCVPGEFTTMSSRRLRAAIRNELEPSLGELHVVLAGLTNTYSSYVTTYEEYHVQRYEGASTIFGPHTLQAYIQEYKEMSRAMLAGSGVPRGPSPPNLLGKQWSLLPGVYFDSVPLGCKFGDVVTDVRNSSIYVGDTVEAKFRSANPRNDLRTDDTFLAVEYLESGTWVTLFTDDDLSTRFIWHEPSRLDPYSTATVRWTISHGTIPGQYRLKHFGNHKTLFGSICPFEGTSSVFSVLASKQATVDIAVTR</sequence>
<dbReference type="PANTHER" id="PTHR12670:SF1">
    <property type="entry name" value="NEUTRAL CERAMIDASE"/>
    <property type="match status" value="1"/>
</dbReference>
<dbReference type="PANTHER" id="PTHR12670">
    <property type="entry name" value="CERAMIDASE"/>
    <property type="match status" value="1"/>
</dbReference>
<dbReference type="Proteomes" id="UP000708148">
    <property type="component" value="Unassembled WGS sequence"/>
</dbReference>
<keyword evidence="5" id="KW-0443">Lipid metabolism</keyword>
<evidence type="ECO:0000256" key="4">
    <source>
        <dbReference type="PIRSR" id="PIRSR606823-2"/>
    </source>
</evidence>
<evidence type="ECO:0000259" key="7">
    <source>
        <dbReference type="Pfam" id="PF04734"/>
    </source>
</evidence>
<dbReference type="Pfam" id="PF04734">
    <property type="entry name" value="Ceramidase_alk"/>
    <property type="match status" value="1"/>
</dbReference>
<evidence type="ECO:0000256" key="5">
    <source>
        <dbReference type="RuleBase" id="RU366019"/>
    </source>
</evidence>
<evidence type="ECO:0000259" key="8">
    <source>
        <dbReference type="Pfam" id="PF17048"/>
    </source>
</evidence>
<organism evidence="9 10">
    <name type="scientific">Ostreobium quekettii</name>
    <dbReference type="NCBI Taxonomy" id="121088"/>
    <lineage>
        <taxon>Eukaryota</taxon>
        <taxon>Viridiplantae</taxon>
        <taxon>Chlorophyta</taxon>
        <taxon>core chlorophytes</taxon>
        <taxon>Ulvophyceae</taxon>
        <taxon>TCBD clade</taxon>
        <taxon>Bryopsidales</taxon>
        <taxon>Ostreobineae</taxon>
        <taxon>Ostreobiaceae</taxon>
        <taxon>Ostreobium</taxon>
    </lineage>
</organism>
<comment type="caution">
    <text evidence="9">The sequence shown here is derived from an EMBL/GenBank/DDBJ whole genome shotgun (WGS) entry which is preliminary data.</text>
</comment>
<dbReference type="GO" id="GO:0017040">
    <property type="term" value="F:N-acylsphingosine amidohydrolase activity"/>
    <property type="evidence" value="ECO:0007669"/>
    <property type="project" value="UniProtKB-UniRule"/>
</dbReference>
<dbReference type="OrthoDB" id="191371at2759"/>
<dbReference type="Gene3D" id="2.60.40.2300">
    <property type="entry name" value="Neutral/alkaline non-lysosomal ceramidase, C-terminal domain"/>
    <property type="match status" value="1"/>
</dbReference>
<feature type="binding site" evidence="4">
    <location>
        <position position="117"/>
    </location>
    <ligand>
        <name>Zn(2+)</name>
        <dbReference type="ChEBI" id="CHEBI:29105"/>
    </ligand>
</feature>
<dbReference type="GO" id="GO:0042759">
    <property type="term" value="P:long-chain fatty acid biosynthetic process"/>
    <property type="evidence" value="ECO:0007669"/>
    <property type="project" value="TreeGrafter"/>
</dbReference>
<comment type="similarity">
    <text evidence="1 5">Belongs to the neutral ceramidase family.</text>
</comment>
<evidence type="ECO:0000256" key="2">
    <source>
        <dbReference type="ARBA" id="ARBA00022801"/>
    </source>
</evidence>
<feature type="binding site" evidence="4">
    <location>
        <position position="460"/>
    </location>
    <ligand>
        <name>Zn(2+)</name>
        <dbReference type="ChEBI" id="CHEBI:29105"/>
    </ligand>
</feature>
<keyword evidence="4" id="KW-0479">Metal-binding</keyword>
<feature type="signal peptide" evidence="6">
    <location>
        <begin position="1"/>
        <end position="23"/>
    </location>
</feature>
<dbReference type="EMBL" id="CAJHUC010001503">
    <property type="protein sequence ID" value="CAD7701337.1"/>
    <property type="molecule type" value="Genomic_DNA"/>
</dbReference>
<accession>A0A8S1J2P1</accession>
<keyword evidence="5" id="KW-0746">Sphingolipid metabolism</keyword>
<dbReference type="InterPro" id="IPR038445">
    <property type="entry name" value="NCDase_C_sf"/>
</dbReference>
<name>A0A8S1J2P1_9CHLO</name>
<evidence type="ECO:0000313" key="9">
    <source>
        <dbReference type="EMBL" id="CAD7701337.1"/>
    </source>
</evidence>
<comment type="catalytic activity">
    <reaction evidence="5">
        <text>an N-acylsphing-4-enine + H2O = sphing-4-enine + a fatty acid</text>
        <dbReference type="Rhea" id="RHEA:20856"/>
        <dbReference type="ChEBI" id="CHEBI:15377"/>
        <dbReference type="ChEBI" id="CHEBI:28868"/>
        <dbReference type="ChEBI" id="CHEBI:52639"/>
        <dbReference type="ChEBI" id="CHEBI:57756"/>
        <dbReference type="EC" id="3.5.1.23"/>
    </reaction>
</comment>
<feature type="chain" id="PRO_5035801851" description="Neutral ceramidase" evidence="6">
    <location>
        <begin position="24"/>
        <end position="704"/>
    </location>
</feature>
<dbReference type="GO" id="GO:0005576">
    <property type="term" value="C:extracellular region"/>
    <property type="evidence" value="ECO:0007669"/>
    <property type="project" value="TreeGrafter"/>
</dbReference>
<dbReference type="InterPro" id="IPR006823">
    <property type="entry name" value="Ceramidase_alk"/>
</dbReference>
<keyword evidence="6" id="KW-0732">Signal</keyword>
<dbReference type="InterPro" id="IPR031331">
    <property type="entry name" value="NEUT/ALK_ceramidase_C"/>
</dbReference>
<keyword evidence="2 5" id="KW-0378">Hydrolase</keyword>
<dbReference type="EC" id="3.5.1.23" evidence="5"/>
<feature type="domain" description="Neutral/alkaline non-lysosomal ceramidase N-terminal" evidence="7">
    <location>
        <begin position="24"/>
        <end position="527"/>
    </location>
</feature>
<dbReference type="InterPro" id="IPR031329">
    <property type="entry name" value="NEUT/ALK_ceramidase_N"/>
</dbReference>
<feature type="domain" description="Neutral/alkaline non-lysosomal ceramidase C-terminal" evidence="8">
    <location>
        <begin position="530"/>
        <end position="690"/>
    </location>
</feature>
<keyword evidence="4" id="KW-0862">Zinc</keyword>
<dbReference type="GO" id="GO:0046514">
    <property type="term" value="P:ceramide catabolic process"/>
    <property type="evidence" value="ECO:0007669"/>
    <property type="project" value="InterPro"/>
</dbReference>
<gene>
    <name evidence="9" type="ORF">OSTQU699_LOCUS6696</name>
</gene>
<dbReference type="GO" id="GO:0046872">
    <property type="term" value="F:metal ion binding"/>
    <property type="evidence" value="ECO:0007669"/>
    <property type="project" value="UniProtKB-KW"/>
</dbReference>
<dbReference type="GO" id="GO:0046512">
    <property type="term" value="P:sphingosine biosynthetic process"/>
    <property type="evidence" value="ECO:0007669"/>
    <property type="project" value="TreeGrafter"/>
</dbReference>